<dbReference type="EMBL" id="CAAALY010080536">
    <property type="protein sequence ID" value="VEL26475.1"/>
    <property type="molecule type" value="Genomic_DNA"/>
</dbReference>
<dbReference type="OrthoDB" id="5971574at2759"/>
<proteinExistence type="predicted"/>
<reference evidence="2" key="1">
    <citation type="submission" date="2018-11" db="EMBL/GenBank/DDBJ databases">
        <authorList>
            <consortium name="Pathogen Informatics"/>
        </authorList>
    </citation>
    <scope>NUCLEOTIDE SEQUENCE</scope>
</reference>
<evidence type="ECO:0000313" key="2">
    <source>
        <dbReference type="EMBL" id="VEL26475.1"/>
    </source>
</evidence>
<feature type="region of interest" description="Disordered" evidence="1">
    <location>
        <begin position="21"/>
        <end position="51"/>
    </location>
</feature>
<evidence type="ECO:0000256" key="1">
    <source>
        <dbReference type="SAM" id="MobiDB-lite"/>
    </source>
</evidence>
<dbReference type="Proteomes" id="UP000784294">
    <property type="component" value="Unassembled WGS sequence"/>
</dbReference>
<evidence type="ECO:0000313" key="3">
    <source>
        <dbReference type="Proteomes" id="UP000784294"/>
    </source>
</evidence>
<feature type="compositionally biased region" description="Low complexity" evidence="1">
    <location>
        <begin position="23"/>
        <end position="41"/>
    </location>
</feature>
<organism evidence="2 3">
    <name type="scientific">Protopolystoma xenopodis</name>
    <dbReference type="NCBI Taxonomy" id="117903"/>
    <lineage>
        <taxon>Eukaryota</taxon>
        <taxon>Metazoa</taxon>
        <taxon>Spiralia</taxon>
        <taxon>Lophotrochozoa</taxon>
        <taxon>Platyhelminthes</taxon>
        <taxon>Monogenea</taxon>
        <taxon>Polyopisthocotylea</taxon>
        <taxon>Polystomatidea</taxon>
        <taxon>Polystomatidae</taxon>
        <taxon>Protopolystoma</taxon>
    </lineage>
</organism>
<dbReference type="AlphaFoldDB" id="A0A448X2T0"/>
<gene>
    <name evidence="2" type="ORF">PXEA_LOCUS19915</name>
</gene>
<name>A0A448X2T0_9PLAT</name>
<keyword evidence="3" id="KW-1185">Reference proteome</keyword>
<comment type="caution">
    <text evidence="2">The sequence shown here is derived from an EMBL/GenBank/DDBJ whole genome shotgun (WGS) entry which is preliminary data.</text>
</comment>
<protein>
    <submittedName>
        <fullName evidence="2">Uncharacterized protein</fullName>
    </submittedName>
</protein>
<sequence length="138" mass="14381">MGPSSANSASACSLVAPVGLPPSSTVPSSRATGSSSSSLHSGPMAHGSPRPLLQQQLALSHHSDSGSYLDSIDAEAGWLAGPVGRQLTAETLFLRELDGCLGRVPPAFYESVYIILERSSRGILICNKMLNQSDIFPS</sequence>
<accession>A0A448X2T0</accession>